<organism evidence="4 5">
    <name type="scientific">Bifidobacterium callitrichos</name>
    <dbReference type="NCBI Taxonomy" id="762209"/>
    <lineage>
        <taxon>Bacteria</taxon>
        <taxon>Bacillati</taxon>
        <taxon>Actinomycetota</taxon>
        <taxon>Actinomycetes</taxon>
        <taxon>Bifidobacteriales</taxon>
        <taxon>Bifidobacteriaceae</taxon>
        <taxon>Bifidobacterium</taxon>
    </lineage>
</organism>
<dbReference type="EMBL" id="RZJP01000004">
    <property type="protein sequence ID" value="KAA8815399.1"/>
    <property type="molecule type" value="Genomic_DNA"/>
</dbReference>
<feature type="domain" description="AAA" evidence="1">
    <location>
        <begin position="17"/>
        <end position="151"/>
    </location>
</feature>
<dbReference type="PANTHER" id="PTHR33295:SF7">
    <property type="entry name" value="ATPASE"/>
    <property type="match status" value="1"/>
</dbReference>
<dbReference type="SUPFAM" id="SSF52540">
    <property type="entry name" value="P-loop containing nucleoside triphosphate hydrolases"/>
    <property type="match status" value="1"/>
</dbReference>
<comment type="caution">
    <text evidence="4">The sequence shown here is derived from an EMBL/GenBank/DDBJ whole genome shotgun (WGS) entry which is preliminary data.</text>
</comment>
<accession>A0A2T3G8A9</accession>
<dbReference type="Proteomes" id="UP000326060">
    <property type="component" value="Unassembled WGS sequence"/>
</dbReference>
<reference evidence="3 6" key="4">
    <citation type="journal article" date="2019" name="Syst. Appl. Microbiol.">
        <title>Characterization of Bifidobacterium species in feaces of the Egyptian fruit bat: Description of B. vespertilionis sp. nov. and B. rousetti sp. nov.</title>
        <authorList>
            <person name="Modesto M."/>
            <person name="Satti M."/>
            <person name="Watanabe K."/>
            <person name="Puglisi E."/>
            <person name="Morelli L."/>
            <person name="Huang C.-H."/>
            <person name="Liou J.-S."/>
            <person name="Miyashita M."/>
            <person name="Tamura T."/>
            <person name="Saito S."/>
            <person name="Mori K."/>
            <person name="Huang L."/>
            <person name="Sciavilla P."/>
            <person name="Sandri C."/>
            <person name="Spiezio C."/>
            <person name="Vitali F."/>
            <person name="Cavalieri D."/>
            <person name="Perpetuini G."/>
            <person name="Tofalo R."/>
            <person name="Bonetti A."/>
            <person name="Arita M."/>
            <person name="Mattarelli P."/>
        </authorList>
    </citation>
    <scope>NUCLEOTIDE SEQUENCE [LARGE SCALE GENOMIC DNA]</scope>
    <source>
        <strain evidence="3 6">RST27</strain>
    </source>
</reference>
<evidence type="ECO:0000259" key="2">
    <source>
        <dbReference type="Pfam" id="PF13635"/>
    </source>
</evidence>
<dbReference type="Pfam" id="PF13173">
    <property type="entry name" value="AAA_14"/>
    <property type="match status" value="1"/>
</dbReference>
<evidence type="ECO:0000313" key="3">
    <source>
        <dbReference type="EMBL" id="KAA8815399.1"/>
    </source>
</evidence>
<proteinExistence type="predicted"/>
<evidence type="ECO:0000259" key="1">
    <source>
        <dbReference type="Pfam" id="PF13173"/>
    </source>
</evidence>
<keyword evidence="5" id="KW-1185">Reference proteome</keyword>
<dbReference type="EMBL" id="NWTX01000022">
    <property type="protein sequence ID" value="PST45693.1"/>
    <property type="molecule type" value="Genomic_DNA"/>
</dbReference>
<evidence type="ECO:0000313" key="5">
    <source>
        <dbReference type="Proteomes" id="UP000240228"/>
    </source>
</evidence>
<keyword evidence="3" id="KW-0547">Nucleotide-binding</keyword>
<reference evidence="4 5" key="3">
    <citation type="submission" date="2018-03" db="EMBL/GenBank/DDBJ databases">
        <title>The comparative genomics of Bifidobacterium callitrichos reflects dietary carbohydrate utilization within the common marmoset gut.</title>
        <authorList>
            <person name="Rani A."/>
        </authorList>
    </citation>
    <scope>NUCLEOTIDE SEQUENCE [LARGE SCALE GENOMIC DNA]</scope>
    <source>
        <strain evidence="4 5">UMA51805</strain>
    </source>
</reference>
<dbReference type="InterPro" id="IPR027417">
    <property type="entry name" value="P-loop_NTPase"/>
</dbReference>
<protein>
    <submittedName>
        <fullName evidence="3">ATP-binding protein</fullName>
    </submittedName>
    <submittedName>
        <fullName evidence="4">ATPase</fullName>
    </submittedName>
</protein>
<dbReference type="InterPro" id="IPR041682">
    <property type="entry name" value="AAA_14"/>
</dbReference>
<dbReference type="InterPro" id="IPR025420">
    <property type="entry name" value="DUF4143"/>
</dbReference>
<name>A0A2T3G8A9_9BIFI</name>
<dbReference type="Proteomes" id="UP000240228">
    <property type="component" value="Unassembled WGS sequence"/>
</dbReference>
<reference evidence="4" key="1">
    <citation type="submission" date="2017-09" db="EMBL/GenBank/DDBJ databases">
        <authorList>
            <person name="Ehlers B."/>
            <person name="Leendertz F.H."/>
        </authorList>
    </citation>
    <scope>NUCLEOTIDE SEQUENCE [LARGE SCALE GENOMIC DNA]</scope>
    <source>
        <strain evidence="4">UMA51805</strain>
    </source>
</reference>
<keyword evidence="3" id="KW-0067">ATP-binding</keyword>
<feature type="domain" description="DUF4143" evidence="2">
    <location>
        <begin position="225"/>
        <end position="386"/>
    </location>
</feature>
<dbReference type="PANTHER" id="PTHR33295">
    <property type="entry name" value="ATPASE"/>
    <property type="match status" value="1"/>
</dbReference>
<gene>
    <name evidence="4" type="ORF">CPA40_09680</name>
    <name evidence="3" type="ORF">EMB92_09425</name>
</gene>
<sequence length="444" mass="50220">MERTAMEQLDAWKSSRNRKPLLIRGARQTGKTWLSEEFGRTRYSSVARIDLMNNERARGFFEGDLDVRRILRNISLETGVPVTPDTLVLLDEIQECPRALTSLKYFCEDAREYHVIATGSYMGIARHRDSSYPVGKVDTITLRPMDFLEYLRAIGQGMTADAIRDGTEDGGIAQLDSVFRDRLCAWLKEYMVVGGMPAVVSDFAEHHDFAEARRLQREILDDYDSDFSKHAPLRMLERIRMVWASLPSQLAKENRKFIYGALRSGARARDFEESIQWLRDYGAIAKVSAVKAIRTPLASYEDPSAFKLFAVDCGLLGALARLNPAAILEGDALFTEFKGAFTEQYVCQQLIAQHLTPYYWASSTGRAEVDFAVDHPDTVLPIEVKAQENLQAKSLRVAANHFGLDRAVRTSLAGYRDEGWLLNLPLWAIGQLSNTDMRRSMTQD</sequence>
<reference evidence="5" key="2">
    <citation type="submission" date="2017-09" db="EMBL/GenBank/DDBJ databases">
        <authorList>
            <person name="Sela D.A."/>
            <person name="Albert K."/>
        </authorList>
    </citation>
    <scope>NUCLEOTIDE SEQUENCE [LARGE SCALE GENOMIC DNA]</scope>
    <source>
        <strain evidence="5">UMA51805</strain>
    </source>
</reference>
<dbReference type="Pfam" id="PF13635">
    <property type="entry name" value="DUF4143"/>
    <property type="match status" value="1"/>
</dbReference>
<dbReference type="GO" id="GO:0005524">
    <property type="term" value="F:ATP binding"/>
    <property type="evidence" value="ECO:0007669"/>
    <property type="project" value="UniProtKB-KW"/>
</dbReference>
<evidence type="ECO:0000313" key="6">
    <source>
        <dbReference type="Proteomes" id="UP000326060"/>
    </source>
</evidence>
<dbReference type="AlphaFoldDB" id="A0A2T3G8A9"/>
<evidence type="ECO:0000313" key="4">
    <source>
        <dbReference type="EMBL" id="PST45693.1"/>
    </source>
</evidence>